<proteinExistence type="predicted"/>
<evidence type="ECO:0000313" key="3">
    <source>
        <dbReference type="EMBL" id="MBP3954907.1"/>
    </source>
</evidence>
<evidence type="ECO:0000313" key="4">
    <source>
        <dbReference type="Proteomes" id="UP000676565"/>
    </source>
</evidence>
<name>A0ABS5BMH0_9BACT</name>
<keyword evidence="2" id="KW-0472">Membrane</keyword>
<gene>
    <name evidence="3" type="ORF">J8F10_06385</name>
</gene>
<organism evidence="3 4">
    <name type="scientific">Gemmata palustris</name>
    <dbReference type="NCBI Taxonomy" id="2822762"/>
    <lineage>
        <taxon>Bacteria</taxon>
        <taxon>Pseudomonadati</taxon>
        <taxon>Planctomycetota</taxon>
        <taxon>Planctomycetia</taxon>
        <taxon>Gemmatales</taxon>
        <taxon>Gemmataceae</taxon>
        <taxon>Gemmata</taxon>
    </lineage>
</organism>
<evidence type="ECO:0000256" key="1">
    <source>
        <dbReference type="SAM" id="Coils"/>
    </source>
</evidence>
<feature type="transmembrane region" description="Helical" evidence="2">
    <location>
        <begin position="30"/>
        <end position="49"/>
    </location>
</feature>
<protein>
    <submittedName>
        <fullName evidence="3">Uncharacterized protein</fullName>
    </submittedName>
</protein>
<dbReference type="EMBL" id="JAGKQQ010000001">
    <property type="protein sequence ID" value="MBP3954907.1"/>
    <property type="molecule type" value="Genomic_DNA"/>
</dbReference>
<keyword evidence="4" id="KW-1185">Reference proteome</keyword>
<reference evidence="3 4" key="1">
    <citation type="submission" date="2021-04" db="EMBL/GenBank/DDBJ databases">
        <authorList>
            <person name="Ivanova A."/>
        </authorList>
    </citation>
    <scope>NUCLEOTIDE SEQUENCE [LARGE SCALE GENOMIC DNA]</scope>
    <source>
        <strain evidence="3 4">G18</strain>
    </source>
</reference>
<dbReference type="Proteomes" id="UP000676565">
    <property type="component" value="Unassembled WGS sequence"/>
</dbReference>
<keyword evidence="2" id="KW-0812">Transmembrane</keyword>
<keyword evidence="1" id="KW-0175">Coiled coil</keyword>
<accession>A0ABS5BMH0</accession>
<sequence length="90" mass="10933">MRNHRDYEDDEIDVELVQPRKRKRTGLKWLKIYAVCVCCVVLFVVVNALHGIQSRAIQRETERSRELHEQEMRLMEQDHDRVRKQFGIRK</sequence>
<evidence type="ECO:0000256" key="2">
    <source>
        <dbReference type="SAM" id="Phobius"/>
    </source>
</evidence>
<keyword evidence="2" id="KW-1133">Transmembrane helix</keyword>
<dbReference type="RefSeq" id="WP_210653015.1">
    <property type="nucleotide sequence ID" value="NZ_JAGKQQ010000001.1"/>
</dbReference>
<feature type="coiled-coil region" evidence="1">
    <location>
        <begin position="58"/>
        <end position="85"/>
    </location>
</feature>
<comment type="caution">
    <text evidence="3">The sequence shown here is derived from an EMBL/GenBank/DDBJ whole genome shotgun (WGS) entry which is preliminary data.</text>
</comment>